<dbReference type="AlphaFoldDB" id="A0A0N4YTY4"/>
<reference evidence="1 2" key="2">
    <citation type="submission" date="2018-11" db="EMBL/GenBank/DDBJ databases">
        <authorList>
            <consortium name="Pathogen Informatics"/>
        </authorList>
    </citation>
    <scope>NUCLEOTIDE SEQUENCE [LARGE SCALE GENOMIC DNA]</scope>
</reference>
<sequence length="75" mass="8350">MVILGFRSSLKAISPMKEKRGGSTVAGKGGVVRGDTEFISDEQEQLEQEMLQKITSQVERYLPWQGLSSMWDSSV</sequence>
<dbReference type="Proteomes" id="UP000271162">
    <property type="component" value="Unassembled WGS sequence"/>
</dbReference>
<name>A0A0N4YTY4_NIPBR</name>
<protein>
    <submittedName>
        <fullName evidence="3">DTNA</fullName>
    </submittedName>
</protein>
<dbReference type="EMBL" id="UYSL01025434">
    <property type="protein sequence ID" value="VDL84445.1"/>
    <property type="molecule type" value="Genomic_DNA"/>
</dbReference>
<reference evidence="3" key="1">
    <citation type="submission" date="2017-02" db="UniProtKB">
        <authorList>
            <consortium name="WormBaseParasite"/>
        </authorList>
    </citation>
    <scope>IDENTIFICATION</scope>
</reference>
<evidence type="ECO:0000313" key="1">
    <source>
        <dbReference type="EMBL" id="VDL84445.1"/>
    </source>
</evidence>
<evidence type="ECO:0000313" key="3">
    <source>
        <dbReference type="WBParaSite" id="NBR_0002070601-mRNA-1"/>
    </source>
</evidence>
<evidence type="ECO:0000313" key="2">
    <source>
        <dbReference type="Proteomes" id="UP000271162"/>
    </source>
</evidence>
<dbReference type="WBParaSite" id="NBR_0002070601-mRNA-1">
    <property type="protein sequence ID" value="NBR_0002070601-mRNA-1"/>
    <property type="gene ID" value="NBR_0002070601"/>
</dbReference>
<organism evidence="3">
    <name type="scientific">Nippostrongylus brasiliensis</name>
    <name type="common">Rat hookworm</name>
    <dbReference type="NCBI Taxonomy" id="27835"/>
    <lineage>
        <taxon>Eukaryota</taxon>
        <taxon>Metazoa</taxon>
        <taxon>Ecdysozoa</taxon>
        <taxon>Nematoda</taxon>
        <taxon>Chromadorea</taxon>
        <taxon>Rhabditida</taxon>
        <taxon>Rhabditina</taxon>
        <taxon>Rhabditomorpha</taxon>
        <taxon>Strongyloidea</taxon>
        <taxon>Heligmosomidae</taxon>
        <taxon>Nippostrongylus</taxon>
    </lineage>
</organism>
<gene>
    <name evidence="1" type="ORF">NBR_LOCUS20707</name>
</gene>
<proteinExistence type="predicted"/>
<accession>A0A0N4YTY4</accession>
<keyword evidence="2" id="KW-1185">Reference proteome</keyword>